<dbReference type="Proteomes" id="UP000674938">
    <property type="component" value="Unassembled WGS sequence"/>
</dbReference>
<protein>
    <submittedName>
        <fullName evidence="5">DUF916 and DUF3324 domain-containing protein</fullName>
    </submittedName>
</protein>
<evidence type="ECO:0000313" key="5">
    <source>
        <dbReference type="EMBL" id="MBP1044287.1"/>
    </source>
</evidence>
<reference evidence="5" key="1">
    <citation type="submission" date="2020-12" db="EMBL/GenBank/DDBJ databases">
        <title>Vagococcus allomyrinae sp. nov. and Enterococcus lavae sp. nov., isolated from the larvae of Allomyrina dichotoma.</title>
        <authorList>
            <person name="Lee S.D."/>
        </authorList>
    </citation>
    <scope>NUCLEOTIDE SEQUENCE</scope>
    <source>
        <strain evidence="5">BWB3-3</strain>
    </source>
</reference>
<dbReference type="RefSeq" id="WP_209532641.1">
    <property type="nucleotide sequence ID" value="NZ_JAEEGA010000024.1"/>
</dbReference>
<keyword evidence="2" id="KW-1133">Transmembrane helix</keyword>
<evidence type="ECO:0000313" key="6">
    <source>
        <dbReference type="Proteomes" id="UP000674938"/>
    </source>
</evidence>
<evidence type="ECO:0000259" key="4">
    <source>
        <dbReference type="Pfam" id="PF11797"/>
    </source>
</evidence>
<evidence type="ECO:0000259" key="3">
    <source>
        <dbReference type="Pfam" id="PF06030"/>
    </source>
</evidence>
<sequence>MKRIITTILTTIIILAGFSPIFAFADGKEEGNKSFSVEPLIPTEQADKTLSYFNLVLQPNQESVLEVKVSNHSEDEITVLAETNTAFTNNNGITQYSASERKPDSTLIHSFSEIGRLEENEIKLAGNESRNIKISLKMPDEKFDGHILGGIYFSLKNDSTEEQKKQIANTYSYTIGVLLSNTGEEIASNLVLSEVRAEQKNFRNVILANIQNTEAAMIRELKLDGKIYPEKGSEVLYQAQTENLRMAPNSNFDYSIPLGNKRFQSGSYRLEMTAVADGKEYKWVEKFKITSDEAKRFNETAVELEKPNNLIYYIIIGGTILAILIVIVVIQGRRLSKKNQPESNKLKNSSKKKKRKKK</sequence>
<comment type="caution">
    <text evidence="5">The sequence shown here is derived from an EMBL/GenBank/DDBJ whole genome shotgun (WGS) entry which is preliminary data.</text>
</comment>
<evidence type="ECO:0000256" key="2">
    <source>
        <dbReference type="SAM" id="Phobius"/>
    </source>
</evidence>
<keyword evidence="2" id="KW-0472">Membrane</keyword>
<dbReference type="Pfam" id="PF06030">
    <property type="entry name" value="WxLIP_PGBD"/>
    <property type="match status" value="1"/>
</dbReference>
<dbReference type="InterPro" id="IPR021759">
    <property type="entry name" value="WxLIP_HBD"/>
</dbReference>
<feature type="transmembrane region" description="Helical" evidence="2">
    <location>
        <begin position="310"/>
        <end position="330"/>
    </location>
</feature>
<dbReference type="AlphaFoldDB" id="A0A940PAH4"/>
<organism evidence="5 6">
    <name type="scientific">Vagococcus allomyrinae</name>
    <dbReference type="NCBI Taxonomy" id="2794353"/>
    <lineage>
        <taxon>Bacteria</taxon>
        <taxon>Bacillati</taxon>
        <taxon>Bacillota</taxon>
        <taxon>Bacilli</taxon>
        <taxon>Lactobacillales</taxon>
        <taxon>Enterococcaceae</taxon>
        <taxon>Vagococcus</taxon>
    </lineage>
</organism>
<feature type="region of interest" description="Disordered" evidence="1">
    <location>
        <begin position="338"/>
        <end position="358"/>
    </location>
</feature>
<gene>
    <name evidence="5" type="ORF">I6N95_25085</name>
</gene>
<accession>A0A940PAH4</accession>
<dbReference type="EMBL" id="JAEEGA010000024">
    <property type="protein sequence ID" value="MBP1044287.1"/>
    <property type="molecule type" value="Genomic_DNA"/>
</dbReference>
<dbReference type="Pfam" id="PF11797">
    <property type="entry name" value="WxLIP_HBD"/>
    <property type="match status" value="1"/>
</dbReference>
<feature type="domain" description="WxL Interacting Protein host binding" evidence="4">
    <location>
        <begin position="163"/>
        <end position="299"/>
    </location>
</feature>
<name>A0A940PAH4_9ENTE</name>
<proteinExistence type="predicted"/>
<feature type="domain" description="WxL Interacting Protein peptidoglycan binding" evidence="3">
    <location>
        <begin position="35"/>
        <end position="154"/>
    </location>
</feature>
<dbReference type="InterPro" id="IPR010317">
    <property type="entry name" value="WxLIP_PGBD"/>
</dbReference>
<evidence type="ECO:0000256" key="1">
    <source>
        <dbReference type="SAM" id="MobiDB-lite"/>
    </source>
</evidence>
<feature type="compositionally biased region" description="Basic residues" evidence="1">
    <location>
        <begin position="348"/>
        <end position="358"/>
    </location>
</feature>
<keyword evidence="6" id="KW-1185">Reference proteome</keyword>
<keyword evidence="2" id="KW-0812">Transmembrane</keyword>